<evidence type="ECO:0000313" key="4">
    <source>
        <dbReference type="Proteomes" id="UP000679629"/>
    </source>
</evidence>
<proteinExistence type="predicted"/>
<sequence length="154" mass="17247">MAYTIDRFPSEEWPRLGAMTLHPVAESVPRARHWFRKFLAPYNPACSIDDCALMISELVTNAILYGRADESWVVRVEWFRVATSLRIEVHNPGFPANVQMRRPEADDAHGRGLLLVDSIAESWHSGPSRFGGTMVSCDVAGAWPSSEGFTPLLF</sequence>
<evidence type="ECO:0000259" key="2">
    <source>
        <dbReference type="Pfam" id="PF13581"/>
    </source>
</evidence>
<keyword evidence="4" id="KW-1185">Reference proteome</keyword>
<keyword evidence="1" id="KW-0418">Kinase</keyword>
<evidence type="ECO:0000313" key="3">
    <source>
        <dbReference type="EMBL" id="QWB24223.1"/>
    </source>
</evidence>
<dbReference type="InterPro" id="IPR050267">
    <property type="entry name" value="Anti-sigma-factor_SerPK"/>
</dbReference>
<dbReference type="InterPro" id="IPR003594">
    <property type="entry name" value="HATPase_dom"/>
</dbReference>
<organism evidence="3 4">
    <name type="scientific">Streptomyces koelreuteriae</name>
    <dbReference type="NCBI Taxonomy" id="2838015"/>
    <lineage>
        <taxon>Bacteria</taxon>
        <taxon>Bacillati</taxon>
        <taxon>Actinomycetota</taxon>
        <taxon>Actinomycetes</taxon>
        <taxon>Kitasatosporales</taxon>
        <taxon>Streptomycetaceae</taxon>
        <taxon>Streptomyces</taxon>
    </lineage>
</organism>
<accession>A0ABX8FSN7</accession>
<dbReference type="PANTHER" id="PTHR35526">
    <property type="entry name" value="ANTI-SIGMA-F FACTOR RSBW-RELATED"/>
    <property type="match status" value="1"/>
</dbReference>
<dbReference type="SUPFAM" id="SSF55874">
    <property type="entry name" value="ATPase domain of HSP90 chaperone/DNA topoisomerase II/histidine kinase"/>
    <property type="match status" value="1"/>
</dbReference>
<dbReference type="EMBL" id="CP075896">
    <property type="protein sequence ID" value="QWB24223.1"/>
    <property type="molecule type" value="Genomic_DNA"/>
</dbReference>
<name>A0ABX8FSN7_9ACTN</name>
<dbReference type="RefSeq" id="WP_215120070.1">
    <property type="nucleotide sequence ID" value="NZ_CP075896.1"/>
</dbReference>
<keyword evidence="3" id="KW-0067">ATP-binding</keyword>
<dbReference type="CDD" id="cd16936">
    <property type="entry name" value="HATPase_RsbW-like"/>
    <property type="match status" value="1"/>
</dbReference>
<dbReference type="Proteomes" id="UP000679629">
    <property type="component" value="Chromosome"/>
</dbReference>
<dbReference type="PANTHER" id="PTHR35526:SF3">
    <property type="entry name" value="ANTI-SIGMA-F FACTOR RSBW"/>
    <property type="match status" value="1"/>
</dbReference>
<feature type="domain" description="Histidine kinase/HSP90-like ATPase" evidence="2">
    <location>
        <begin position="25"/>
        <end position="125"/>
    </location>
</feature>
<dbReference type="Pfam" id="PF13581">
    <property type="entry name" value="HATPase_c_2"/>
    <property type="match status" value="1"/>
</dbReference>
<gene>
    <name evidence="3" type="ORF">KJK29_17375</name>
</gene>
<dbReference type="InterPro" id="IPR036890">
    <property type="entry name" value="HATPase_C_sf"/>
</dbReference>
<dbReference type="GO" id="GO:0005524">
    <property type="term" value="F:ATP binding"/>
    <property type="evidence" value="ECO:0007669"/>
    <property type="project" value="UniProtKB-KW"/>
</dbReference>
<keyword evidence="1" id="KW-0808">Transferase</keyword>
<reference evidence="4" key="1">
    <citation type="submission" date="2021-05" db="EMBL/GenBank/DDBJ databases">
        <title>Direct Submission.</title>
        <authorList>
            <person name="Li K."/>
            <person name="Gao J."/>
        </authorList>
    </citation>
    <scope>NUCLEOTIDE SEQUENCE [LARGE SCALE GENOMIC DNA]</scope>
    <source>
        <strain evidence="4">MG62</strain>
    </source>
</reference>
<keyword evidence="3" id="KW-0547">Nucleotide-binding</keyword>
<evidence type="ECO:0000256" key="1">
    <source>
        <dbReference type="ARBA" id="ARBA00022527"/>
    </source>
</evidence>
<keyword evidence="1" id="KW-0723">Serine/threonine-protein kinase</keyword>
<protein>
    <submittedName>
        <fullName evidence="3">ATP-binding protein</fullName>
    </submittedName>
</protein>
<dbReference type="Gene3D" id="3.30.565.10">
    <property type="entry name" value="Histidine kinase-like ATPase, C-terminal domain"/>
    <property type="match status" value="1"/>
</dbReference>